<dbReference type="InterPro" id="IPR029063">
    <property type="entry name" value="SAM-dependent_MTases_sf"/>
</dbReference>
<evidence type="ECO:0000313" key="2">
    <source>
        <dbReference type="EMBL" id="RNM14344.1"/>
    </source>
</evidence>
<dbReference type="GO" id="GO:0032259">
    <property type="term" value="P:methylation"/>
    <property type="evidence" value="ECO:0007669"/>
    <property type="project" value="UniProtKB-KW"/>
</dbReference>
<organism evidence="2 3">
    <name type="scientific">Nocardioides pocheonensis</name>
    <dbReference type="NCBI Taxonomy" id="661485"/>
    <lineage>
        <taxon>Bacteria</taxon>
        <taxon>Bacillati</taxon>
        <taxon>Actinomycetota</taxon>
        <taxon>Actinomycetes</taxon>
        <taxon>Propionibacteriales</taxon>
        <taxon>Nocardioidaceae</taxon>
        <taxon>Nocardioides</taxon>
    </lineage>
</organism>
<dbReference type="SUPFAM" id="SSF53335">
    <property type="entry name" value="S-adenosyl-L-methionine-dependent methyltransferases"/>
    <property type="match status" value="1"/>
</dbReference>
<dbReference type="Pfam" id="PF08241">
    <property type="entry name" value="Methyltransf_11"/>
    <property type="match status" value="1"/>
</dbReference>
<reference evidence="2 3" key="1">
    <citation type="submission" date="2018-11" db="EMBL/GenBank/DDBJ databases">
        <authorList>
            <person name="Li F."/>
        </authorList>
    </citation>
    <scope>NUCLEOTIDE SEQUENCE [LARGE SCALE GENOMIC DNA]</scope>
    <source>
        <strain evidence="2 3">Gsoil 818</strain>
    </source>
</reference>
<keyword evidence="2" id="KW-0808">Transferase</keyword>
<dbReference type="PANTHER" id="PTHR45036">
    <property type="entry name" value="METHYLTRANSFERASE LIKE 7B"/>
    <property type="match status" value="1"/>
</dbReference>
<dbReference type="InterPro" id="IPR013216">
    <property type="entry name" value="Methyltransf_11"/>
</dbReference>
<dbReference type="PANTHER" id="PTHR45036:SF1">
    <property type="entry name" value="METHYLTRANSFERASE LIKE 7A"/>
    <property type="match status" value="1"/>
</dbReference>
<sequence>MYNERVLPFLTAVSCSDRSTGRWREQALGDVSGDVLEVGFANGTNLLHYPRSVRRVYAVEPSDVAWRRARRRIERFGRPVERIGLDGAVLALPDASVDAVVSAYTLCTIPDLQAALHEMRRVLRPGGSVHFLEHGLAPDAEVAARQHRITPRWKKIAGGCHLDRDIPALVEDAGFNLSDLESFYLPGPAFARPWGWFMIGRAEPMP</sequence>
<keyword evidence="2" id="KW-0489">Methyltransferase</keyword>
<protein>
    <submittedName>
        <fullName evidence="2">Class I SAM-dependent methyltransferase</fullName>
    </submittedName>
</protein>
<dbReference type="Gene3D" id="3.40.50.150">
    <property type="entry name" value="Vaccinia Virus protein VP39"/>
    <property type="match status" value="1"/>
</dbReference>
<dbReference type="EMBL" id="RJSF01000040">
    <property type="protein sequence ID" value="RNM14344.1"/>
    <property type="molecule type" value="Genomic_DNA"/>
</dbReference>
<keyword evidence="3" id="KW-1185">Reference proteome</keyword>
<accession>A0A3N0GPE2</accession>
<evidence type="ECO:0000259" key="1">
    <source>
        <dbReference type="Pfam" id="PF08241"/>
    </source>
</evidence>
<gene>
    <name evidence="2" type="ORF">EFL26_10965</name>
</gene>
<proteinExistence type="predicted"/>
<dbReference type="Proteomes" id="UP000279994">
    <property type="component" value="Unassembled WGS sequence"/>
</dbReference>
<dbReference type="OrthoDB" id="65624at2"/>
<dbReference type="InterPro" id="IPR052356">
    <property type="entry name" value="Thiol_S-MT"/>
</dbReference>
<feature type="domain" description="Methyltransferase type 11" evidence="1">
    <location>
        <begin position="36"/>
        <end position="130"/>
    </location>
</feature>
<dbReference type="AlphaFoldDB" id="A0A3N0GPE2"/>
<dbReference type="GO" id="GO:0008757">
    <property type="term" value="F:S-adenosylmethionine-dependent methyltransferase activity"/>
    <property type="evidence" value="ECO:0007669"/>
    <property type="project" value="InterPro"/>
</dbReference>
<name>A0A3N0GPE2_9ACTN</name>
<comment type="caution">
    <text evidence="2">The sequence shown here is derived from an EMBL/GenBank/DDBJ whole genome shotgun (WGS) entry which is preliminary data.</text>
</comment>
<dbReference type="CDD" id="cd02440">
    <property type="entry name" value="AdoMet_MTases"/>
    <property type="match status" value="1"/>
</dbReference>
<evidence type="ECO:0000313" key="3">
    <source>
        <dbReference type="Proteomes" id="UP000279994"/>
    </source>
</evidence>